<dbReference type="EMBL" id="NEVQ01000021">
    <property type="protein sequence ID" value="OZI52436.1"/>
    <property type="molecule type" value="Genomic_DNA"/>
</dbReference>
<dbReference type="InterPro" id="IPR028082">
    <property type="entry name" value="Peripla_BP_I"/>
</dbReference>
<dbReference type="Gene3D" id="3.40.50.2300">
    <property type="match status" value="2"/>
</dbReference>
<evidence type="ECO:0000256" key="1">
    <source>
        <dbReference type="ARBA" id="ARBA00004196"/>
    </source>
</evidence>
<protein>
    <submittedName>
        <fullName evidence="5">LacI family transcriptional regulator</fullName>
    </submittedName>
</protein>
<dbReference type="CDD" id="cd06307">
    <property type="entry name" value="PBP1_sugar_binding"/>
    <property type="match status" value="1"/>
</dbReference>
<name>A0A261TS04_9BORD</name>
<sequence length="352" mass="38809">MPQALPTVIDIARLAGVSPATVDRALHHRPGVRQATLQRVLKAAAELKYLPQAELYAAMAPPPMRLLFVLPSRSSRFLWMLGEWVKHSHEHWAPFNVNCRVAPVESFDPDALTRLLLRRGKQSDGVAFMALEHPKVREAVAELSDRGIPCVTLVSDLSHSKRSAYVGLDNRAAGRTAAHLIGRFLSPAQGSAGSPQRRAKVALIAGSLNYRAHEEREAGFLHLFAEQYPEMRVVGLREGYDDAQLNYRQTQALLKEHPDLAAIYNIGSGAEGIGQALKEAGRQHEIVFIGHGLTPETRALLIDGSMDAVINQSPLTTILNSIRIFTNLRDHRSVLSGVEATRTDVIFRENLP</sequence>
<evidence type="ECO:0000259" key="4">
    <source>
        <dbReference type="PROSITE" id="PS50932"/>
    </source>
</evidence>
<dbReference type="Gene3D" id="1.10.260.40">
    <property type="entry name" value="lambda repressor-like DNA-binding domains"/>
    <property type="match status" value="1"/>
</dbReference>
<evidence type="ECO:0000313" key="6">
    <source>
        <dbReference type="Proteomes" id="UP000216885"/>
    </source>
</evidence>
<dbReference type="Pfam" id="PF13407">
    <property type="entry name" value="Peripla_BP_4"/>
    <property type="match status" value="1"/>
</dbReference>
<dbReference type="Pfam" id="PF00356">
    <property type="entry name" value="LacI"/>
    <property type="match status" value="1"/>
</dbReference>
<proteinExistence type="inferred from homology"/>
<dbReference type="GO" id="GO:0006355">
    <property type="term" value="P:regulation of DNA-templated transcription"/>
    <property type="evidence" value="ECO:0007669"/>
    <property type="project" value="InterPro"/>
</dbReference>
<dbReference type="RefSeq" id="WP_094838904.1">
    <property type="nucleotide sequence ID" value="NZ_NEVQ01000021.1"/>
</dbReference>
<reference evidence="5 6" key="1">
    <citation type="submission" date="2017-05" db="EMBL/GenBank/DDBJ databases">
        <title>Complete and WGS of Bordetella genogroups.</title>
        <authorList>
            <person name="Spilker T."/>
            <person name="LiPuma J."/>
        </authorList>
    </citation>
    <scope>NUCLEOTIDE SEQUENCE [LARGE SCALE GENOMIC DNA]</scope>
    <source>
        <strain evidence="5 6">AU9919</strain>
    </source>
</reference>
<evidence type="ECO:0000313" key="5">
    <source>
        <dbReference type="EMBL" id="OZI52436.1"/>
    </source>
</evidence>
<keyword evidence="3" id="KW-0732">Signal</keyword>
<accession>A0A261TS04</accession>
<gene>
    <name evidence="5" type="ORF">CAL20_21070</name>
</gene>
<organism evidence="5 6">
    <name type="scientific">Bordetella genomosp. 4</name>
    <dbReference type="NCBI Taxonomy" id="463044"/>
    <lineage>
        <taxon>Bacteria</taxon>
        <taxon>Pseudomonadati</taxon>
        <taxon>Pseudomonadota</taxon>
        <taxon>Betaproteobacteria</taxon>
        <taxon>Burkholderiales</taxon>
        <taxon>Alcaligenaceae</taxon>
        <taxon>Bordetella</taxon>
    </lineage>
</organism>
<dbReference type="GO" id="GO:0030246">
    <property type="term" value="F:carbohydrate binding"/>
    <property type="evidence" value="ECO:0007669"/>
    <property type="project" value="UniProtKB-ARBA"/>
</dbReference>
<dbReference type="InterPro" id="IPR010982">
    <property type="entry name" value="Lambda_DNA-bd_dom_sf"/>
</dbReference>
<dbReference type="Proteomes" id="UP000216885">
    <property type="component" value="Unassembled WGS sequence"/>
</dbReference>
<comment type="similarity">
    <text evidence="2">Belongs to the bacterial solute-binding protein 2 family.</text>
</comment>
<evidence type="ECO:0000256" key="3">
    <source>
        <dbReference type="ARBA" id="ARBA00022729"/>
    </source>
</evidence>
<comment type="subcellular location">
    <subcellularLocation>
        <location evidence="1">Cell envelope</location>
    </subcellularLocation>
</comment>
<dbReference type="PROSITE" id="PS50932">
    <property type="entry name" value="HTH_LACI_2"/>
    <property type="match status" value="1"/>
</dbReference>
<comment type="caution">
    <text evidence="5">The sequence shown here is derived from an EMBL/GenBank/DDBJ whole genome shotgun (WGS) entry which is preliminary data.</text>
</comment>
<evidence type="ECO:0000256" key="2">
    <source>
        <dbReference type="ARBA" id="ARBA00007639"/>
    </source>
</evidence>
<dbReference type="SUPFAM" id="SSF53822">
    <property type="entry name" value="Periplasmic binding protein-like I"/>
    <property type="match status" value="1"/>
</dbReference>
<dbReference type="InterPro" id="IPR000843">
    <property type="entry name" value="HTH_LacI"/>
</dbReference>
<dbReference type="SUPFAM" id="SSF47413">
    <property type="entry name" value="lambda repressor-like DNA-binding domains"/>
    <property type="match status" value="1"/>
</dbReference>
<dbReference type="PANTHER" id="PTHR46847:SF1">
    <property type="entry name" value="D-ALLOSE-BINDING PERIPLASMIC PROTEIN-RELATED"/>
    <property type="match status" value="1"/>
</dbReference>
<feature type="domain" description="HTH lacI-type" evidence="4">
    <location>
        <begin position="6"/>
        <end position="51"/>
    </location>
</feature>
<dbReference type="PROSITE" id="PS00356">
    <property type="entry name" value="HTH_LACI_1"/>
    <property type="match status" value="1"/>
</dbReference>
<dbReference type="GO" id="GO:0003677">
    <property type="term" value="F:DNA binding"/>
    <property type="evidence" value="ECO:0007669"/>
    <property type="project" value="InterPro"/>
</dbReference>
<dbReference type="SMART" id="SM00354">
    <property type="entry name" value="HTH_LACI"/>
    <property type="match status" value="1"/>
</dbReference>
<dbReference type="PANTHER" id="PTHR46847">
    <property type="entry name" value="D-ALLOSE-BINDING PERIPLASMIC PROTEIN-RELATED"/>
    <property type="match status" value="1"/>
</dbReference>
<dbReference type="InterPro" id="IPR025997">
    <property type="entry name" value="SBP_2_dom"/>
</dbReference>
<dbReference type="GO" id="GO:0030313">
    <property type="term" value="C:cell envelope"/>
    <property type="evidence" value="ECO:0007669"/>
    <property type="project" value="UniProtKB-SubCell"/>
</dbReference>
<dbReference type="CDD" id="cd01392">
    <property type="entry name" value="HTH_LacI"/>
    <property type="match status" value="1"/>
</dbReference>
<keyword evidence="6" id="KW-1185">Reference proteome</keyword>
<dbReference type="AlphaFoldDB" id="A0A261TS04"/>